<dbReference type="PRINTS" id="PR00385">
    <property type="entry name" value="P450"/>
</dbReference>
<keyword evidence="8" id="KW-1185">Reference proteome</keyword>
<evidence type="ECO:0000256" key="4">
    <source>
        <dbReference type="ARBA" id="ARBA00023004"/>
    </source>
</evidence>
<dbReference type="AlphaFoldDB" id="A0A163D8G6"/>
<dbReference type="PRINTS" id="PR00463">
    <property type="entry name" value="EP450I"/>
</dbReference>
<sequence>MAWPLDSVKNQKLYRLEKSQLRFYYAFIGPLSKIPGPWIEKIFPELGGLFGKHHSQRFITLKKYHEKYGHIVRIGPTEISISDKDMLKQILVTEDLSKGLGYKRFQNGGRANIFDTTDKGFHRQRRRLVSPAFSIKYINSLEPLIESVTESLIARINRDIEGTKSSKGFGQIDIWRLFQLFSLDVVGETSFGGTFNALEDSNHVVPVTISKLLRTLGFVVNYPWIVKLLRIKKAKKTPRLVAFATDIVLGRLEKGDRRNDILQIMIDTQKAAKEEDRLSTDDIISEITMFLVAGTETISGTMGFVFIELCRHKNVWLKLRDEIDGIVLEEGKKFPCQSQLKDLPYLNAVINETMRLNSIVSNGIDRIATRDIFMKGDVLVPEGTTVRCSPWIAQTHPDYWPEPLSFNPDRWLPGTDSKPNMEAYFPFSTGSRNCIGKTLAINEMRLVISALIKNFDLDDIPKEMMAANEKRYYITLTLESGSFKLLLKPRNACPQL</sequence>
<keyword evidence="3 5" id="KW-0479">Metal-binding</keyword>
<evidence type="ECO:0000256" key="1">
    <source>
        <dbReference type="ARBA" id="ARBA00001971"/>
    </source>
</evidence>
<gene>
    <name evidence="7" type="ORF">PHYBLDRAFT_149310</name>
</gene>
<evidence type="ECO:0000313" key="7">
    <source>
        <dbReference type="EMBL" id="OAD69520.1"/>
    </source>
</evidence>
<name>A0A163D8G6_PHYB8</name>
<dbReference type="PANTHER" id="PTHR24305:SF166">
    <property type="entry name" value="CYTOCHROME P450 12A4, MITOCHONDRIAL-RELATED"/>
    <property type="match status" value="1"/>
</dbReference>
<keyword evidence="6" id="KW-0560">Oxidoreductase</keyword>
<dbReference type="InParanoid" id="A0A163D8G6"/>
<reference evidence="8" key="1">
    <citation type="submission" date="2015-06" db="EMBL/GenBank/DDBJ databases">
        <title>Expansion of signal transduction pathways in fungi by whole-genome duplication.</title>
        <authorList>
            <consortium name="DOE Joint Genome Institute"/>
            <person name="Corrochano L.M."/>
            <person name="Kuo A."/>
            <person name="Marcet-Houben M."/>
            <person name="Polaino S."/>
            <person name="Salamov A."/>
            <person name="Villalobos J.M."/>
            <person name="Alvarez M.I."/>
            <person name="Avalos J."/>
            <person name="Benito E.P."/>
            <person name="Benoit I."/>
            <person name="Burger G."/>
            <person name="Camino L.P."/>
            <person name="Canovas D."/>
            <person name="Cerda-Olmedo E."/>
            <person name="Cheng J.-F."/>
            <person name="Dominguez A."/>
            <person name="Elias M."/>
            <person name="Eslava A.P."/>
            <person name="Glaser F."/>
            <person name="Grimwood J."/>
            <person name="Gutierrez G."/>
            <person name="Heitman J."/>
            <person name="Henrissat B."/>
            <person name="Iturriaga E.A."/>
            <person name="Lang B.F."/>
            <person name="Lavin J.L."/>
            <person name="Lee S."/>
            <person name="Li W."/>
            <person name="Lindquist E."/>
            <person name="Lopez-Garcia S."/>
            <person name="Luque E.M."/>
            <person name="Marcos A.T."/>
            <person name="Martin J."/>
            <person name="McCluskey K."/>
            <person name="Medina H.R."/>
            <person name="Miralles-Duran A."/>
            <person name="Miyazaki A."/>
            <person name="Munoz-Torres E."/>
            <person name="Oguiza J.A."/>
            <person name="Ohm R."/>
            <person name="Olmedo M."/>
            <person name="Orejas M."/>
            <person name="Ortiz-Castellanos L."/>
            <person name="Pisabarro A.G."/>
            <person name="Rodriguez-Romero J."/>
            <person name="Ruiz-Herrera J."/>
            <person name="Ruiz-Vazquez R."/>
            <person name="Sanz C."/>
            <person name="Schackwitz W."/>
            <person name="Schmutz J."/>
            <person name="Shahriari M."/>
            <person name="Shelest E."/>
            <person name="Silva-Franco F."/>
            <person name="Soanes D."/>
            <person name="Syed K."/>
            <person name="Tagua V.G."/>
            <person name="Talbot N.J."/>
            <person name="Thon M."/>
            <person name="De vries R.P."/>
            <person name="Wiebenga A."/>
            <person name="Yadav J.S."/>
            <person name="Braun E.L."/>
            <person name="Baker S."/>
            <person name="Garre V."/>
            <person name="Horwitz B."/>
            <person name="Torres-Martinez S."/>
            <person name="Idnurm A."/>
            <person name="Herrera-Estrella A."/>
            <person name="Gabaldon T."/>
            <person name="Grigoriev I.V."/>
        </authorList>
    </citation>
    <scope>NUCLEOTIDE SEQUENCE [LARGE SCALE GENOMIC DNA]</scope>
    <source>
        <strain evidence="8">NRRL 1555(-)</strain>
    </source>
</reference>
<dbReference type="Gene3D" id="1.10.630.10">
    <property type="entry name" value="Cytochrome P450"/>
    <property type="match status" value="1"/>
</dbReference>
<evidence type="ECO:0000256" key="6">
    <source>
        <dbReference type="RuleBase" id="RU000461"/>
    </source>
</evidence>
<evidence type="ECO:0000256" key="3">
    <source>
        <dbReference type="ARBA" id="ARBA00022723"/>
    </source>
</evidence>
<evidence type="ECO:0000256" key="2">
    <source>
        <dbReference type="ARBA" id="ARBA00010617"/>
    </source>
</evidence>
<dbReference type="InterPro" id="IPR001128">
    <property type="entry name" value="Cyt_P450"/>
</dbReference>
<dbReference type="InterPro" id="IPR017972">
    <property type="entry name" value="Cyt_P450_CS"/>
</dbReference>
<keyword evidence="6" id="KW-0503">Monooxygenase</keyword>
<comment type="similarity">
    <text evidence="2 6">Belongs to the cytochrome P450 family.</text>
</comment>
<organism evidence="7 8">
    <name type="scientific">Phycomyces blakesleeanus (strain ATCC 8743b / DSM 1359 / FGSC 10004 / NBRC 33097 / NRRL 1555)</name>
    <dbReference type="NCBI Taxonomy" id="763407"/>
    <lineage>
        <taxon>Eukaryota</taxon>
        <taxon>Fungi</taxon>
        <taxon>Fungi incertae sedis</taxon>
        <taxon>Mucoromycota</taxon>
        <taxon>Mucoromycotina</taxon>
        <taxon>Mucoromycetes</taxon>
        <taxon>Mucorales</taxon>
        <taxon>Phycomycetaceae</taxon>
        <taxon>Phycomyces</taxon>
    </lineage>
</organism>
<proteinExistence type="inferred from homology"/>
<dbReference type="InterPro" id="IPR050121">
    <property type="entry name" value="Cytochrome_P450_monoxygenase"/>
</dbReference>
<keyword evidence="5 6" id="KW-0349">Heme</keyword>
<dbReference type="GeneID" id="28993158"/>
<dbReference type="PANTHER" id="PTHR24305">
    <property type="entry name" value="CYTOCHROME P450"/>
    <property type="match status" value="1"/>
</dbReference>
<dbReference type="Pfam" id="PF00067">
    <property type="entry name" value="p450"/>
    <property type="match status" value="1"/>
</dbReference>
<dbReference type="PROSITE" id="PS00086">
    <property type="entry name" value="CYTOCHROME_P450"/>
    <property type="match status" value="1"/>
</dbReference>
<evidence type="ECO:0000313" key="8">
    <source>
        <dbReference type="Proteomes" id="UP000077315"/>
    </source>
</evidence>
<dbReference type="GO" id="GO:0020037">
    <property type="term" value="F:heme binding"/>
    <property type="evidence" value="ECO:0007669"/>
    <property type="project" value="InterPro"/>
</dbReference>
<keyword evidence="4 5" id="KW-0408">Iron</keyword>
<dbReference type="OrthoDB" id="1470350at2759"/>
<feature type="binding site" description="axial binding residue" evidence="5">
    <location>
        <position position="434"/>
    </location>
    <ligand>
        <name>heme</name>
        <dbReference type="ChEBI" id="CHEBI:30413"/>
    </ligand>
    <ligandPart>
        <name>Fe</name>
        <dbReference type="ChEBI" id="CHEBI:18248"/>
    </ligandPart>
</feature>
<dbReference type="InterPro" id="IPR002401">
    <property type="entry name" value="Cyt_P450_E_grp-I"/>
</dbReference>
<dbReference type="GO" id="GO:0016705">
    <property type="term" value="F:oxidoreductase activity, acting on paired donors, with incorporation or reduction of molecular oxygen"/>
    <property type="evidence" value="ECO:0007669"/>
    <property type="project" value="InterPro"/>
</dbReference>
<dbReference type="RefSeq" id="XP_018287560.1">
    <property type="nucleotide sequence ID" value="XM_018432252.1"/>
</dbReference>
<dbReference type="GO" id="GO:0005506">
    <property type="term" value="F:iron ion binding"/>
    <property type="evidence" value="ECO:0007669"/>
    <property type="project" value="InterPro"/>
</dbReference>
<dbReference type="STRING" id="763407.A0A163D8G6"/>
<dbReference type="EMBL" id="KV440991">
    <property type="protein sequence ID" value="OAD69520.1"/>
    <property type="molecule type" value="Genomic_DNA"/>
</dbReference>
<comment type="cofactor">
    <cofactor evidence="1 5">
        <name>heme</name>
        <dbReference type="ChEBI" id="CHEBI:30413"/>
    </cofactor>
</comment>
<dbReference type="InterPro" id="IPR036396">
    <property type="entry name" value="Cyt_P450_sf"/>
</dbReference>
<evidence type="ECO:0000256" key="5">
    <source>
        <dbReference type="PIRSR" id="PIRSR602401-1"/>
    </source>
</evidence>
<dbReference type="VEuPathDB" id="FungiDB:PHYBLDRAFT_149310"/>
<dbReference type="Proteomes" id="UP000077315">
    <property type="component" value="Unassembled WGS sequence"/>
</dbReference>
<dbReference type="GO" id="GO:0004497">
    <property type="term" value="F:monooxygenase activity"/>
    <property type="evidence" value="ECO:0007669"/>
    <property type="project" value="UniProtKB-KW"/>
</dbReference>
<accession>A0A163D8G6</accession>
<dbReference type="SUPFAM" id="SSF48264">
    <property type="entry name" value="Cytochrome P450"/>
    <property type="match status" value="1"/>
</dbReference>
<protein>
    <submittedName>
        <fullName evidence="7">Cytochrome P450 CYP5313</fullName>
    </submittedName>
</protein>